<dbReference type="SUPFAM" id="SSF47391">
    <property type="entry name" value="Dimerization-anchoring domain of cAMP-dependent PK regulatory subunit"/>
    <property type="match status" value="1"/>
</dbReference>
<dbReference type="Pfam" id="PF21772">
    <property type="entry name" value="CATIP_N"/>
    <property type="match status" value="1"/>
</dbReference>
<dbReference type="PANTHER" id="PTHR15505">
    <property type="entry name" value="RIIA DOMAIN-CONTAINING PROTEIN 1"/>
    <property type="match status" value="1"/>
</dbReference>
<evidence type="ECO:0000313" key="3">
    <source>
        <dbReference type="Proteomes" id="UP001353858"/>
    </source>
</evidence>
<proteinExistence type="predicted"/>
<dbReference type="InterPro" id="IPR047501">
    <property type="entry name" value="DD_CATIP"/>
</dbReference>
<protein>
    <recommendedName>
        <fullName evidence="1">Ciliogenesis-associated TTC17-interacting protein N-terminal domain-containing protein</fullName>
    </recommendedName>
</protein>
<feature type="domain" description="Ciliogenesis-associated TTC17-interacting protein N-terminal" evidence="1">
    <location>
        <begin position="160"/>
        <end position="351"/>
    </location>
</feature>
<accession>A0AAN7P7Q3</accession>
<dbReference type="Proteomes" id="UP001353858">
    <property type="component" value="Unassembled WGS sequence"/>
</dbReference>
<evidence type="ECO:0000259" key="1">
    <source>
        <dbReference type="Pfam" id="PF21772"/>
    </source>
</evidence>
<name>A0AAN7P7Q3_9COLE</name>
<sequence length="468" mass="54504">MNSEEFPRSITEDILKYLEEQEQLCGEDDTAQDDHGIKHMRTLIEQIIEKITNRAEYIDEYNEKLKAHNQYPLFNLTKIIPNFEIDDHLYEQLTFRETLVISSFESAPNPYVPTIVGGLCLDVQSAKGKNPLVRKQTGLKQSLIELITNLEMNRRNGTKSISQQELDKFIVRIKPQYERSNCKFLVHLSSEFDVEGNQAGSTITAWVDRNLHTLEEKRSEHIICDGVTNEKVLYFGIQPRRYYIKHMSTLEKLLDKKYYSMEKACNLIGEGANFILMRYLAVSRHIGIFELSSMYINGDMCLNVYNCRGLESGIVNDQKLDLCHIHRTIIEECGITHYCKTILTLQGQIIKQEWKDCNHILQVNPLAYVHNEKPTGNEHILLHQIWEKDMQLLSKYLDSKTTYAMDIKSYLADHPELKDMMADYVQKTLFMKPEDVLDFTIKHFNRFCPAEKSHKVNVDEEDVSHIIV</sequence>
<evidence type="ECO:0000313" key="2">
    <source>
        <dbReference type="EMBL" id="KAK4877793.1"/>
    </source>
</evidence>
<reference evidence="3" key="1">
    <citation type="submission" date="2023-01" db="EMBL/GenBank/DDBJ databases">
        <title>Key to firefly adult light organ development and bioluminescence: homeobox transcription factors regulate luciferase expression and transportation to peroxisome.</title>
        <authorList>
            <person name="Fu X."/>
        </authorList>
    </citation>
    <scope>NUCLEOTIDE SEQUENCE [LARGE SCALE GENOMIC DNA]</scope>
</reference>
<keyword evidence="3" id="KW-1185">Reference proteome</keyword>
<comment type="caution">
    <text evidence="2">The sequence shown here is derived from an EMBL/GenBank/DDBJ whole genome shotgun (WGS) entry which is preliminary data.</text>
</comment>
<dbReference type="AlphaFoldDB" id="A0AAN7P7Q3"/>
<organism evidence="2 3">
    <name type="scientific">Aquatica leii</name>
    <dbReference type="NCBI Taxonomy" id="1421715"/>
    <lineage>
        <taxon>Eukaryota</taxon>
        <taxon>Metazoa</taxon>
        <taxon>Ecdysozoa</taxon>
        <taxon>Arthropoda</taxon>
        <taxon>Hexapoda</taxon>
        <taxon>Insecta</taxon>
        <taxon>Pterygota</taxon>
        <taxon>Neoptera</taxon>
        <taxon>Endopterygota</taxon>
        <taxon>Coleoptera</taxon>
        <taxon>Polyphaga</taxon>
        <taxon>Elateriformia</taxon>
        <taxon>Elateroidea</taxon>
        <taxon>Lampyridae</taxon>
        <taxon>Luciolinae</taxon>
        <taxon>Aquatica</taxon>
    </lineage>
</organism>
<dbReference type="CDD" id="cd22973">
    <property type="entry name" value="DD_CATIP"/>
    <property type="match status" value="1"/>
</dbReference>
<gene>
    <name evidence="2" type="ORF">RN001_010299</name>
</gene>
<dbReference type="EMBL" id="JARPUR010000004">
    <property type="protein sequence ID" value="KAK4877793.1"/>
    <property type="molecule type" value="Genomic_DNA"/>
</dbReference>
<dbReference type="PANTHER" id="PTHR15505:SF4">
    <property type="entry name" value="RIIA DOMAIN-CONTAINING PROTEIN 1"/>
    <property type="match status" value="1"/>
</dbReference>
<dbReference type="InterPro" id="IPR048777">
    <property type="entry name" value="CATIP_N"/>
</dbReference>